<feature type="compositionally biased region" description="Acidic residues" evidence="1">
    <location>
        <begin position="1"/>
        <end position="14"/>
    </location>
</feature>
<sequence length="539" mass="59448">MESVIEDFDSSDASDDIKQLPNHSRRPFPQIENFPDIDLFTHDFGELNVTSPVYHPHVDEHSSSRHHRYSAIDRQQHELSANNEGNSAQRFPQNIPHQTQQNWSHDVEHELRRISGSSVRRLEAQDRSSTATPEIIQQFVSVMTGTKDDYGALLGHMDILGPLTSHGVIGEVYNHLHFIVFGYERDAYPPTSLSYTPVNGIIQGERTENVVGPFNDNDPGSISAPNSPRDHVSNQTSIRVPIARAAYDPPPPSTPSPRDNPPTTLVDQIPNRPQELSVSSTGEYPRSARQTSSNFGQRDTLLMPQPLQAPILPRQFTTQQEPAVHSSPRRVPSPEMGATSTSSTTTAVPASLLSPFLSTTPSTSTASAKAYLAALSAKVNRNEFESVDGGTIAYTVTILCSEEPLADPPIDALDGPPEPGDLLFNQYPNSAQSLRNAQVWIYLDSATPQDKGNWLDIKSQYGTFSGPGISHPKAPDRYLTTYAGKEGRPRWIKKSTWESNQRKHLEEVDRMQRISKGRATATPTPSAAPSTISRRSTRG</sequence>
<feature type="region of interest" description="Disordered" evidence="1">
    <location>
        <begin position="511"/>
        <end position="539"/>
    </location>
</feature>
<proteinExistence type="predicted"/>
<gene>
    <name evidence="2" type="ORF">JR316_000074</name>
</gene>
<name>A0A8H8CPZ7_PSICU</name>
<accession>A0A8H8CPZ7</accession>
<evidence type="ECO:0000313" key="2">
    <source>
        <dbReference type="EMBL" id="KAG5173418.1"/>
    </source>
</evidence>
<feature type="region of interest" description="Disordered" evidence="1">
    <location>
        <begin position="318"/>
        <end position="346"/>
    </location>
</feature>
<evidence type="ECO:0000256" key="1">
    <source>
        <dbReference type="SAM" id="MobiDB-lite"/>
    </source>
</evidence>
<dbReference type="AlphaFoldDB" id="A0A8H8CPZ7"/>
<feature type="region of interest" description="Disordered" evidence="1">
    <location>
        <begin position="209"/>
        <end position="299"/>
    </location>
</feature>
<protein>
    <submittedName>
        <fullName evidence="2">Uncharacterized protein</fullName>
    </submittedName>
</protein>
<feature type="compositionally biased region" description="Polar residues" evidence="1">
    <location>
        <begin position="274"/>
        <end position="297"/>
    </location>
</feature>
<feature type="compositionally biased region" description="Pro residues" evidence="1">
    <location>
        <begin position="248"/>
        <end position="260"/>
    </location>
</feature>
<organism evidence="2">
    <name type="scientific">Psilocybe cubensis</name>
    <name type="common">Psychedelic mushroom</name>
    <name type="synonym">Stropharia cubensis</name>
    <dbReference type="NCBI Taxonomy" id="181762"/>
    <lineage>
        <taxon>Eukaryota</taxon>
        <taxon>Fungi</taxon>
        <taxon>Dikarya</taxon>
        <taxon>Basidiomycota</taxon>
        <taxon>Agaricomycotina</taxon>
        <taxon>Agaricomycetes</taxon>
        <taxon>Agaricomycetidae</taxon>
        <taxon>Agaricales</taxon>
        <taxon>Agaricineae</taxon>
        <taxon>Strophariaceae</taxon>
        <taxon>Psilocybe</taxon>
    </lineage>
</organism>
<dbReference type="EMBL" id="JAFIQS010000001">
    <property type="protein sequence ID" value="KAG5173418.1"/>
    <property type="molecule type" value="Genomic_DNA"/>
</dbReference>
<feature type="compositionally biased region" description="Low complexity" evidence="1">
    <location>
        <begin position="519"/>
        <end position="531"/>
    </location>
</feature>
<comment type="caution">
    <text evidence="2">The sequence shown here is derived from an EMBL/GenBank/DDBJ whole genome shotgun (WGS) entry which is preliminary data.</text>
</comment>
<feature type="region of interest" description="Disordered" evidence="1">
    <location>
        <begin position="1"/>
        <end position="30"/>
    </location>
</feature>
<reference evidence="2" key="1">
    <citation type="submission" date="2021-02" db="EMBL/GenBank/DDBJ databases">
        <title>Psilocybe cubensis genome.</title>
        <authorList>
            <person name="Mckernan K.J."/>
            <person name="Crawford S."/>
            <person name="Trippe A."/>
            <person name="Kane L.T."/>
            <person name="Mclaughlin S."/>
        </authorList>
    </citation>
    <scope>NUCLEOTIDE SEQUENCE [LARGE SCALE GENOMIC DNA]</scope>
    <source>
        <strain evidence="2">MGC-MH-2018</strain>
    </source>
</reference>